<reference evidence="3" key="2">
    <citation type="journal article" date="2021" name="Microbiome">
        <title>Successional dynamics and alternative stable states in a saline activated sludge microbial community over 9 years.</title>
        <authorList>
            <person name="Wang Y."/>
            <person name="Ye J."/>
            <person name="Ju F."/>
            <person name="Liu L."/>
            <person name="Boyd J.A."/>
            <person name="Deng Y."/>
            <person name="Parks D.H."/>
            <person name="Jiang X."/>
            <person name="Yin X."/>
            <person name="Woodcroft B.J."/>
            <person name="Tyson G.W."/>
            <person name="Hugenholtz P."/>
            <person name="Polz M.F."/>
            <person name="Zhang T."/>
        </authorList>
    </citation>
    <scope>NUCLEOTIDE SEQUENCE</scope>
    <source>
        <strain evidence="3">HKST-UBA02</strain>
    </source>
</reference>
<evidence type="ECO:0000313" key="4">
    <source>
        <dbReference type="Proteomes" id="UP000739538"/>
    </source>
</evidence>
<dbReference type="EMBL" id="JAGQHS010000053">
    <property type="protein sequence ID" value="MCA9756441.1"/>
    <property type="molecule type" value="Genomic_DNA"/>
</dbReference>
<proteinExistence type="predicted"/>
<comment type="caution">
    <text evidence="3">The sequence shown here is derived from an EMBL/GenBank/DDBJ whole genome shotgun (WGS) entry which is preliminary data.</text>
</comment>
<sequence length="495" mass="51791">MRSSCRYPSTPLCGGLYGALAVAFCASAGWAAPDIGFGSIEGLGVVAREGTYPDGASALSMMTTACNVGAENISWLAPMSEDHPAVVMQLYRMSDGRFEQVGISAARHEYFALSNSECGTCQVQSNGTFLGAGCSTTSGVGINADRNLLGPRGEIDPYSGAWTCSGSLFAGGQSDCVARPHDGDGPLDRRLVVTDADLDVPGASFVYEAYWVTAGDADRRNSVGSRSANVIRVGSNFIVSDVNDEAVGAALERWGGTQTWVSLPGDGELLLASKSWDLGGGLYQYEYALFNLDSARKVGAVRIPVGSSTVSDIGFHDPDSDPATDWVSGVSGGEISWSTDSFDVDPEAPALSYGLLYNFRFVSDQPPAEGTATLVAFEGGEDEVAVAAVVPEGSTTSVSEFATESTFGLTCRPMPMQASGEISFRLENSASVSLAVFDASGRLLRALHEGTAPAGENVVRWDGTDASGRSVAPGVYFVRLRGVQGEETARISVVR</sequence>
<protein>
    <submittedName>
        <fullName evidence="3">T9SS type A sorting domain-containing protein</fullName>
    </submittedName>
</protein>
<dbReference type="NCBIfam" id="TIGR04183">
    <property type="entry name" value="Por_Secre_tail"/>
    <property type="match status" value="1"/>
</dbReference>
<dbReference type="Gene3D" id="2.60.40.4070">
    <property type="match status" value="1"/>
</dbReference>
<dbReference type="Pfam" id="PF13860">
    <property type="entry name" value="FlgD_ig"/>
    <property type="match status" value="1"/>
</dbReference>
<gene>
    <name evidence="3" type="ORF">KDA27_11620</name>
</gene>
<name>A0A956SDI7_UNCEI</name>
<evidence type="ECO:0000256" key="1">
    <source>
        <dbReference type="SAM" id="SignalP"/>
    </source>
</evidence>
<dbReference type="InterPro" id="IPR026444">
    <property type="entry name" value="Secre_tail"/>
</dbReference>
<dbReference type="Proteomes" id="UP000739538">
    <property type="component" value="Unassembled WGS sequence"/>
</dbReference>
<organism evidence="3 4">
    <name type="scientific">Eiseniibacteriota bacterium</name>
    <dbReference type="NCBI Taxonomy" id="2212470"/>
    <lineage>
        <taxon>Bacteria</taxon>
        <taxon>Candidatus Eiseniibacteriota</taxon>
    </lineage>
</organism>
<accession>A0A956SDI7</accession>
<feature type="domain" description="FlgD/Vpr Ig-like" evidence="2">
    <location>
        <begin position="419"/>
        <end position="482"/>
    </location>
</feature>
<evidence type="ECO:0000313" key="3">
    <source>
        <dbReference type="EMBL" id="MCA9756441.1"/>
    </source>
</evidence>
<dbReference type="InterPro" id="IPR025965">
    <property type="entry name" value="FlgD/Vpr_Ig-like"/>
</dbReference>
<feature type="signal peptide" evidence="1">
    <location>
        <begin position="1"/>
        <end position="31"/>
    </location>
</feature>
<reference evidence="3" key="1">
    <citation type="submission" date="2020-04" db="EMBL/GenBank/DDBJ databases">
        <authorList>
            <person name="Zhang T."/>
        </authorList>
    </citation>
    <scope>NUCLEOTIDE SEQUENCE</scope>
    <source>
        <strain evidence="3">HKST-UBA02</strain>
    </source>
</reference>
<keyword evidence="1" id="KW-0732">Signal</keyword>
<dbReference type="AlphaFoldDB" id="A0A956SDI7"/>
<feature type="chain" id="PRO_5036717127" evidence="1">
    <location>
        <begin position="32"/>
        <end position="495"/>
    </location>
</feature>
<evidence type="ECO:0000259" key="2">
    <source>
        <dbReference type="Pfam" id="PF13860"/>
    </source>
</evidence>